<evidence type="ECO:0000313" key="4">
    <source>
        <dbReference type="Proteomes" id="UP000265768"/>
    </source>
</evidence>
<feature type="domain" description="HTH merR-type" evidence="2">
    <location>
        <begin position="1"/>
        <end position="71"/>
    </location>
</feature>
<keyword evidence="4" id="KW-1185">Reference proteome</keyword>
<evidence type="ECO:0000259" key="2">
    <source>
        <dbReference type="PROSITE" id="PS50937"/>
    </source>
</evidence>
<evidence type="ECO:0000313" key="3">
    <source>
        <dbReference type="EMBL" id="RJL24780.1"/>
    </source>
</evidence>
<reference evidence="3 4" key="1">
    <citation type="submission" date="2018-09" db="EMBL/GenBank/DDBJ databases">
        <title>YIM 75507 draft genome.</title>
        <authorList>
            <person name="Tang S."/>
            <person name="Feng Y."/>
        </authorList>
    </citation>
    <scope>NUCLEOTIDE SEQUENCE [LARGE SCALE GENOMIC DNA]</scope>
    <source>
        <strain evidence="3 4">YIM 75507</strain>
    </source>
</reference>
<protein>
    <submittedName>
        <fullName evidence="3">MerR family transcriptional regulator</fullName>
    </submittedName>
</protein>
<dbReference type="GO" id="GO:0003677">
    <property type="term" value="F:DNA binding"/>
    <property type="evidence" value="ECO:0007669"/>
    <property type="project" value="UniProtKB-KW"/>
</dbReference>
<keyword evidence="1" id="KW-0238">DNA-binding</keyword>
<dbReference type="PANTHER" id="PTHR30204">
    <property type="entry name" value="REDOX-CYCLING DRUG-SENSING TRANSCRIPTIONAL ACTIVATOR SOXR"/>
    <property type="match status" value="1"/>
</dbReference>
<dbReference type="Pfam" id="PF13411">
    <property type="entry name" value="MerR_1"/>
    <property type="match status" value="1"/>
</dbReference>
<name>A0A3A4AFJ5_9ACTN</name>
<organism evidence="3 4">
    <name type="scientific">Bailinhaonella thermotolerans</name>
    <dbReference type="NCBI Taxonomy" id="1070861"/>
    <lineage>
        <taxon>Bacteria</taxon>
        <taxon>Bacillati</taxon>
        <taxon>Actinomycetota</taxon>
        <taxon>Actinomycetes</taxon>
        <taxon>Streptosporangiales</taxon>
        <taxon>Streptosporangiaceae</taxon>
        <taxon>Bailinhaonella</taxon>
    </lineage>
</organism>
<dbReference type="SMART" id="SM00422">
    <property type="entry name" value="HTH_MERR"/>
    <property type="match status" value="1"/>
</dbReference>
<dbReference type="Gene3D" id="1.10.1660.10">
    <property type="match status" value="1"/>
</dbReference>
<dbReference type="SUPFAM" id="SSF46955">
    <property type="entry name" value="Putative DNA-binding domain"/>
    <property type="match status" value="1"/>
</dbReference>
<dbReference type="AlphaFoldDB" id="A0A3A4AFJ5"/>
<proteinExistence type="predicted"/>
<dbReference type="RefSeq" id="WP_119929696.1">
    <property type="nucleotide sequence ID" value="NZ_QZEY01000014.1"/>
</dbReference>
<dbReference type="PRINTS" id="PR00040">
    <property type="entry name" value="HTHMERR"/>
</dbReference>
<dbReference type="GO" id="GO:0003700">
    <property type="term" value="F:DNA-binding transcription factor activity"/>
    <property type="evidence" value="ECO:0007669"/>
    <property type="project" value="InterPro"/>
</dbReference>
<dbReference type="OrthoDB" id="6716891at2"/>
<dbReference type="EMBL" id="QZEY01000014">
    <property type="protein sequence ID" value="RJL24780.1"/>
    <property type="molecule type" value="Genomic_DNA"/>
</dbReference>
<dbReference type="PANTHER" id="PTHR30204:SF93">
    <property type="entry name" value="HTH MERR-TYPE DOMAIN-CONTAINING PROTEIN"/>
    <property type="match status" value="1"/>
</dbReference>
<dbReference type="PROSITE" id="PS50937">
    <property type="entry name" value="HTH_MERR_2"/>
    <property type="match status" value="1"/>
</dbReference>
<dbReference type="InterPro" id="IPR009061">
    <property type="entry name" value="DNA-bd_dom_put_sf"/>
</dbReference>
<dbReference type="Proteomes" id="UP000265768">
    <property type="component" value="Unassembled WGS sequence"/>
</dbReference>
<accession>A0A3A4AFJ5</accession>
<sequence length="247" mass="26523">MRDYTIDELARAAGTNVRNVRVYQDRGLLPPAGRRGRASVYGDAHLARLRLVMGMLERGYALAQIKEMLTAWEAGRDLGDLLGLEDVLSRPWSDEHPVHITADELRAALGGESPEAVAAAAARAVELGLLEPEGEGYNVPSPRLLQAGQELVRAGMPLPEVLELAAGLRRHADEIADLFVDVVCRTTVTPGNLTDEGGVAEFTDLVARLRPLALTAASAALAQSMSRKVPEAVADNLTRLVGRSRAH</sequence>
<dbReference type="InterPro" id="IPR047057">
    <property type="entry name" value="MerR_fam"/>
</dbReference>
<dbReference type="InterPro" id="IPR000551">
    <property type="entry name" value="MerR-type_HTH_dom"/>
</dbReference>
<evidence type="ECO:0000256" key="1">
    <source>
        <dbReference type="ARBA" id="ARBA00023125"/>
    </source>
</evidence>
<comment type="caution">
    <text evidence="3">The sequence shown here is derived from an EMBL/GenBank/DDBJ whole genome shotgun (WGS) entry which is preliminary data.</text>
</comment>
<gene>
    <name evidence="3" type="ORF">D5H75_28770</name>
</gene>